<dbReference type="GeneID" id="67123360"/>
<dbReference type="EMBL" id="MT383639">
    <property type="protein sequence ID" value="QWM93278.1"/>
    <property type="molecule type" value="Genomic_DNA"/>
</dbReference>
<protein>
    <submittedName>
        <fullName evidence="2">NADH dehydrogenase subunit 11-b</fullName>
    </submittedName>
</protein>
<dbReference type="InterPro" id="IPR006656">
    <property type="entry name" value="Mopterin_OxRdtase"/>
</dbReference>
<evidence type="ECO:0000313" key="2">
    <source>
        <dbReference type="EMBL" id="QWM93278.1"/>
    </source>
</evidence>
<geneLocation type="mitochondrion" evidence="2"/>
<dbReference type="Pfam" id="PF00384">
    <property type="entry name" value="Molybdopterin"/>
    <property type="match status" value="1"/>
</dbReference>
<reference evidence="2" key="1">
    <citation type="journal article" date="2021" name="Ecol Indic">
        <title>Morphological and molecular identification reveals that waters from an isolated oasis in Tamanrasset (extreme South of Algerian Sahara) are colonized by opportunistic and pollution-tolerant diatom species.</title>
        <authorList>
            <person name="Gastineau R."/>
            <person name="Hamedi C."/>
            <person name="Baba Hamed M.B."/>
            <person name="Abi-Ayad S.-M.E.-A."/>
            <person name="Bak M."/>
            <person name="Lemieux C."/>
            <person name="Turmel M."/>
            <person name="Dobosz S."/>
            <person name="Wrobel R.J."/>
            <person name="Kierzek A."/>
            <person name="Lange-Bertalot H."/>
            <person name="Witkowski A."/>
        </authorList>
    </citation>
    <scope>NUCLEOTIDE SEQUENCE</scope>
    <source>
        <strain evidence="2">SZCZR1828</strain>
    </source>
</reference>
<accession>A0A8F0WFY8</accession>
<gene>
    <name evidence="2" type="primary">nad11-b</name>
</gene>
<dbReference type="AlphaFoldDB" id="A0A8F0WFY8"/>
<feature type="domain" description="Molybdopterin oxidoreductase" evidence="1">
    <location>
        <begin position="105"/>
        <end position="409"/>
    </location>
</feature>
<proteinExistence type="predicted"/>
<keyword evidence="2" id="KW-0496">Mitochondrion</keyword>
<dbReference type="SUPFAM" id="SSF53706">
    <property type="entry name" value="Formate dehydrogenase/DMSO reductase, domains 1-3"/>
    <property type="match status" value="1"/>
</dbReference>
<dbReference type="RefSeq" id="YP_010133788.1">
    <property type="nucleotide sequence ID" value="NC_056788.1"/>
</dbReference>
<organism evidence="2">
    <name type="scientific">Nitzschia supralitorea</name>
    <dbReference type="NCBI Taxonomy" id="303403"/>
    <lineage>
        <taxon>Eukaryota</taxon>
        <taxon>Sar</taxon>
        <taxon>Stramenopiles</taxon>
        <taxon>Ochrophyta</taxon>
        <taxon>Bacillariophyta</taxon>
        <taxon>Bacillariophyceae</taxon>
        <taxon>Bacillariophycidae</taxon>
        <taxon>Bacillariales</taxon>
        <taxon>Bacillariaceae</taxon>
        <taxon>Nitzschia</taxon>
    </lineage>
</organism>
<evidence type="ECO:0000259" key="1">
    <source>
        <dbReference type="Pfam" id="PF00384"/>
    </source>
</evidence>
<sequence>MGALTLKSFSDELREWEFIEGEGIDPTDSFGVNLRLSIRENQIFLAEPNDVNTPWLTDKGRLFFDGMFETSSSKPTDWEKFFQEISELTYFIDHLNFQKQNALSLIFAFENVSLETLNMLYLLKQNCSLIDLRKVESYKPSNNLESDYQLSSLTQKPKIQMSTLGILLNTNPRYEGYVLNLSLRQRFLKGDFKLFNIGSILDLTFPTHNLGSNFQLVKSLAEGTHLVCQDVKNAEFPLIITNTELFKRTDSRVFTEVLKYTSVLETAWNGLNILNHNISNAGIQSLNKFLPLSSEDLGNFFGLYYINVSLSATANMKKLTELHLLNITSSQASFDNSIFVDQSTKPSNRVVYERLKNKMFKNYFYLPSNLFLEDSETYINTQGLIKRTTKLLHFKKDAKTNWQITRRIYANSKSLMFFNNKKDNKLISFDSVNLFNFKNYVNFQFYAVQTLTSLSFYLNKKNSPIIKAKIPSLKSSKVKVFETKLKNWLDDFFNTNGKDSFSYNSSVLINCSKIMRSSNTNFF</sequence>
<name>A0A8F0WFY8_9STRA</name>
<dbReference type="GO" id="GO:0016491">
    <property type="term" value="F:oxidoreductase activity"/>
    <property type="evidence" value="ECO:0007669"/>
    <property type="project" value="InterPro"/>
</dbReference>